<evidence type="ECO:0000256" key="1">
    <source>
        <dbReference type="SAM" id="Phobius"/>
    </source>
</evidence>
<organism evidence="2 3">
    <name type="scientific">Moniliophthora roreri</name>
    <name type="common">Frosty pod rot fungus</name>
    <name type="synonym">Monilia roreri</name>
    <dbReference type="NCBI Taxonomy" id="221103"/>
    <lineage>
        <taxon>Eukaryota</taxon>
        <taxon>Fungi</taxon>
        <taxon>Dikarya</taxon>
        <taxon>Basidiomycota</taxon>
        <taxon>Agaricomycotina</taxon>
        <taxon>Agaricomycetes</taxon>
        <taxon>Agaricomycetidae</taxon>
        <taxon>Agaricales</taxon>
        <taxon>Marasmiineae</taxon>
        <taxon>Marasmiaceae</taxon>
        <taxon>Moniliophthora</taxon>
    </lineage>
</organism>
<feature type="transmembrane region" description="Helical" evidence="1">
    <location>
        <begin position="60"/>
        <end position="79"/>
    </location>
</feature>
<feature type="transmembrane region" description="Helical" evidence="1">
    <location>
        <begin position="30"/>
        <end position="48"/>
    </location>
</feature>
<protein>
    <recommendedName>
        <fullName evidence="4">Integral membrane protein</fullName>
    </recommendedName>
</protein>
<sequence length="355" mass="39515">MTISIEEYVAPYITREVVIDYPMATLSSMLYVYGLYTILFGSCLRILIQRRDRPNRNLYLAWTIILFVLTTAANVVQAYHQVRQASIDFDAAKTREYHRLVQYLAKDTFKTAYIVLLQVLPLLIVITADTMLIHRCYTIWGCRKRVVLPLIAALSVTHSLVFAAAVMEGIGMYNSEDKWRWALFDEAALISAGGWNAGAGLNMILTGLTAGRIWWTNRQAPSILGRAVNRQNRAIVAIILESGLIYPVLQIAYIITIRITDPTRKGNMPVDLFPVVYQAAGIAPTLIIVRAASGRAIESVDQAVSTLRFGEGVGVERSMLRTVDLPSEEATVAMRGKDTDVGLEKDDIRTSNSVV</sequence>
<evidence type="ECO:0000313" key="2">
    <source>
        <dbReference type="EMBL" id="KTB43840.1"/>
    </source>
</evidence>
<proteinExistence type="predicted"/>
<feature type="transmembrane region" description="Helical" evidence="1">
    <location>
        <begin position="146"/>
        <end position="167"/>
    </location>
</feature>
<accession>A0A0W0G5M6</accession>
<feature type="transmembrane region" description="Helical" evidence="1">
    <location>
        <begin position="187"/>
        <end position="215"/>
    </location>
</feature>
<keyword evidence="1" id="KW-0812">Transmembrane</keyword>
<name>A0A0W0G5M6_MONRR</name>
<evidence type="ECO:0008006" key="4">
    <source>
        <dbReference type="Google" id="ProtNLM"/>
    </source>
</evidence>
<evidence type="ECO:0000313" key="3">
    <source>
        <dbReference type="Proteomes" id="UP000054988"/>
    </source>
</evidence>
<keyword evidence="1" id="KW-0472">Membrane</keyword>
<feature type="transmembrane region" description="Helical" evidence="1">
    <location>
        <begin position="112"/>
        <end position="134"/>
    </location>
</feature>
<dbReference type="Proteomes" id="UP000054988">
    <property type="component" value="Unassembled WGS sequence"/>
</dbReference>
<dbReference type="EMBL" id="LATX01001066">
    <property type="protein sequence ID" value="KTB43840.1"/>
    <property type="molecule type" value="Genomic_DNA"/>
</dbReference>
<feature type="transmembrane region" description="Helical" evidence="1">
    <location>
        <begin position="235"/>
        <end position="255"/>
    </location>
</feature>
<reference evidence="2 3" key="1">
    <citation type="submission" date="2015-12" db="EMBL/GenBank/DDBJ databases">
        <title>Draft genome sequence of Moniliophthora roreri, the causal agent of frosty pod rot of cacao.</title>
        <authorList>
            <person name="Aime M.C."/>
            <person name="Diaz-Valderrama J.R."/>
            <person name="Kijpornyongpan T."/>
            <person name="Phillips-Mora W."/>
        </authorList>
    </citation>
    <scope>NUCLEOTIDE SEQUENCE [LARGE SCALE GENOMIC DNA]</scope>
    <source>
        <strain evidence="2 3">MCA 2952</strain>
    </source>
</reference>
<dbReference type="AlphaFoldDB" id="A0A0W0G5M6"/>
<gene>
    <name evidence="2" type="ORF">WG66_3588</name>
</gene>
<feature type="transmembrane region" description="Helical" evidence="1">
    <location>
        <begin position="275"/>
        <end position="292"/>
    </location>
</feature>
<keyword evidence="1" id="KW-1133">Transmembrane helix</keyword>
<comment type="caution">
    <text evidence="2">The sequence shown here is derived from an EMBL/GenBank/DDBJ whole genome shotgun (WGS) entry which is preliminary data.</text>
</comment>